<feature type="transmembrane region" description="Helical" evidence="6">
    <location>
        <begin position="239"/>
        <end position="272"/>
    </location>
</feature>
<reference evidence="7" key="1">
    <citation type="submission" date="2021-04" db="EMBL/GenBank/DDBJ databases">
        <authorList>
            <person name="Pira H."/>
            <person name="Risdian C."/>
            <person name="Wink J."/>
        </authorList>
    </citation>
    <scope>NUCLEOTIDE SEQUENCE</scope>
    <source>
        <strain evidence="7">WHY3</strain>
    </source>
</reference>
<feature type="transmembrane region" description="Helical" evidence="6">
    <location>
        <begin position="284"/>
        <end position="300"/>
    </location>
</feature>
<dbReference type="RefSeq" id="WP_218547963.1">
    <property type="nucleotide sequence ID" value="NZ_JAGSPD010000023.1"/>
</dbReference>
<dbReference type="PANTHER" id="PTHR32196">
    <property type="entry name" value="ABC TRANSPORTER PERMEASE PROTEIN YPHD-RELATED-RELATED"/>
    <property type="match status" value="1"/>
</dbReference>
<protein>
    <submittedName>
        <fullName evidence="7">ABC transporter permease</fullName>
    </submittedName>
</protein>
<organism evidence="7 8">
    <name type="scientific">Winogradskyella luteola</name>
    <dbReference type="NCBI Taxonomy" id="2828330"/>
    <lineage>
        <taxon>Bacteria</taxon>
        <taxon>Pseudomonadati</taxon>
        <taxon>Bacteroidota</taxon>
        <taxon>Flavobacteriia</taxon>
        <taxon>Flavobacteriales</taxon>
        <taxon>Flavobacteriaceae</taxon>
        <taxon>Winogradskyella</taxon>
    </lineage>
</organism>
<dbReference type="GO" id="GO:0005886">
    <property type="term" value="C:plasma membrane"/>
    <property type="evidence" value="ECO:0007669"/>
    <property type="project" value="UniProtKB-SubCell"/>
</dbReference>
<dbReference type="InterPro" id="IPR001851">
    <property type="entry name" value="ABC_transp_permease"/>
</dbReference>
<feature type="transmembrane region" description="Helical" evidence="6">
    <location>
        <begin position="112"/>
        <end position="132"/>
    </location>
</feature>
<comment type="caution">
    <text evidence="7">The sequence shown here is derived from an EMBL/GenBank/DDBJ whole genome shotgun (WGS) entry which is preliminary data.</text>
</comment>
<feature type="transmembrane region" description="Helical" evidence="6">
    <location>
        <begin position="205"/>
        <end position="227"/>
    </location>
</feature>
<feature type="transmembrane region" description="Helical" evidence="6">
    <location>
        <begin position="85"/>
        <end position="106"/>
    </location>
</feature>
<evidence type="ECO:0000313" key="7">
    <source>
        <dbReference type="EMBL" id="MBV7270700.1"/>
    </source>
</evidence>
<dbReference type="GO" id="GO:0022857">
    <property type="term" value="F:transmembrane transporter activity"/>
    <property type="evidence" value="ECO:0007669"/>
    <property type="project" value="InterPro"/>
</dbReference>
<comment type="subcellular location">
    <subcellularLocation>
        <location evidence="1">Cell membrane</location>
        <topology evidence="1">Multi-pass membrane protein</topology>
    </subcellularLocation>
</comment>
<evidence type="ECO:0000313" key="8">
    <source>
        <dbReference type="Proteomes" id="UP001138894"/>
    </source>
</evidence>
<dbReference type="EMBL" id="JAGSPD010000023">
    <property type="protein sequence ID" value="MBV7270700.1"/>
    <property type="molecule type" value="Genomic_DNA"/>
</dbReference>
<feature type="transmembrane region" description="Helical" evidence="6">
    <location>
        <begin position="53"/>
        <end position="78"/>
    </location>
</feature>
<keyword evidence="3 6" id="KW-0812">Transmembrane</keyword>
<keyword evidence="4 6" id="KW-1133">Transmembrane helix</keyword>
<keyword evidence="8" id="KW-1185">Reference proteome</keyword>
<evidence type="ECO:0000256" key="2">
    <source>
        <dbReference type="ARBA" id="ARBA00022475"/>
    </source>
</evidence>
<evidence type="ECO:0000256" key="1">
    <source>
        <dbReference type="ARBA" id="ARBA00004651"/>
    </source>
</evidence>
<keyword evidence="2" id="KW-1003">Cell membrane</keyword>
<sequence length="307" mass="32404">MLKKIKKYNLLVMLLVLIIIFGIINPAFLQPSNLLNILTQNSIIGIVSLGMTIVIIIGGIDLSVGSIVAFCGLVLALLLTLNIPLIAALLITVVVGSFFGLINGVLIKKGKIPAFIVTLGLMSAIRGGGLLFSNSKSISIGGSELNSILNTKLFGVSFSALIFIVLSIGLWYLLKKTYWGKYIYAIGGNEKAARFNGIQVSKYSIIVYVISGLMCGIASILLVGSLNSAQPQAGQLYELTAIAAVVIGGASLAGGKGSIFGTFVGVLILGVIQNGLSILNVPSYYQYILVGFIIIVSVLIDKNYNTK</sequence>
<dbReference type="AlphaFoldDB" id="A0A9X1JPG2"/>
<evidence type="ECO:0000256" key="6">
    <source>
        <dbReference type="SAM" id="Phobius"/>
    </source>
</evidence>
<accession>A0A9X1JPG2</accession>
<keyword evidence="5 6" id="KW-0472">Membrane</keyword>
<gene>
    <name evidence="7" type="ORF">KCG49_16040</name>
</gene>
<proteinExistence type="predicted"/>
<evidence type="ECO:0000256" key="4">
    <source>
        <dbReference type="ARBA" id="ARBA00022989"/>
    </source>
</evidence>
<dbReference type="Proteomes" id="UP001138894">
    <property type="component" value="Unassembled WGS sequence"/>
</dbReference>
<dbReference type="Pfam" id="PF02653">
    <property type="entry name" value="BPD_transp_2"/>
    <property type="match status" value="1"/>
</dbReference>
<evidence type="ECO:0000256" key="5">
    <source>
        <dbReference type="ARBA" id="ARBA00023136"/>
    </source>
</evidence>
<evidence type="ECO:0000256" key="3">
    <source>
        <dbReference type="ARBA" id="ARBA00022692"/>
    </source>
</evidence>
<dbReference type="CDD" id="cd06579">
    <property type="entry name" value="TM_PBP1_transp_AraH_like"/>
    <property type="match status" value="1"/>
</dbReference>
<name>A0A9X1JPG2_9FLAO</name>
<feature type="transmembrane region" description="Helical" evidence="6">
    <location>
        <begin position="153"/>
        <end position="174"/>
    </location>
</feature>